<keyword evidence="2" id="KW-1185">Reference proteome</keyword>
<evidence type="ECO:0000313" key="2">
    <source>
        <dbReference type="Proteomes" id="UP000593561"/>
    </source>
</evidence>
<feature type="non-terminal residue" evidence="1">
    <location>
        <position position="64"/>
    </location>
</feature>
<reference evidence="1 2" key="1">
    <citation type="journal article" date="2019" name="Genome Biol. Evol.">
        <title>Insights into the evolution of the New World diploid cottons (Gossypium, subgenus Houzingenia) based on genome sequencing.</title>
        <authorList>
            <person name="Grover C.E."/>
            <person name="Arick M.A. 2nd"/>
            <person name="Thrash A."/>
            <person name="Conover J.L."/>
            <person name="Sanders W.S."/>
            <person name="Peterson D.G."/>
            <person name="Frelichowski J.E."/>
            <person name="Scheffler J.A."/>
            <person name="Scheffler B.E."/>
            <person name="Wendel J.F."/>
        </authorList>
    </citation>
    <scope>NUCLEOTIDE SEQUENCE [LARGE SCALE GENOMIC DNA]</scope>
    <source>
        <strain evidence="1">27</strain>
        <tissue evidence="1">Leaf</tissue>
    </source>
</reference>
<dbReference type="AlphaFoldDB" id="A0A7J8QZJ7"/>
<comment type="caution">
    <text evidence="1">The sequence shown here is derived from an EMBL/GenBank/DDBJ whole genome shotgun (WGS) entry which is preliminary data.</text>
</comment>
<sequence>MASKSSPELESNPTLRSLIGVKFTKTLPFVIQTPELVRVFYCGAPALTKELRHLALDFSHKTTT</sequence>
<organism evidence="1 2">
    <name type="scientific">Gossypium davidsonii</name>
    <name type="common">Davidson's cotton</name>
    <name type="synonym">Gossypium klotzschianum subsp. davidsonii</name>
    <dbReference type="NCBI Taxonomy" id="34287"/>
    <lineage>
        <taxon>Eukaryota</taxon>
        <taxon>Viridiplantae</taxon>
        <taxon>Streptophyta</taxon>
        <taxon>Embryophyta</taxon>
        <taxon>Tracheophyta</taxon>
        <taxon>Spermatophyta</taxon>
        <taxon>Magnoliopsida</taxon>
        <taxon>eudicotyledons</taxon>
        <taxon>Gunneridae</taxon>
        <taxon>Pentapetalae</taxon>
        <taxon>rosids</taxon>
        <taxon>malvids</taxon>
        <taxon>Malvales</taxon>
        <taxon>Malvaceae</taxon>
        <taxon>Malvoideae</taxon>
        <taxon>Gossypium</taxon>
    </lineage>
</organism>
<protein>
    <recommendedName>
        <fullName evidence="3">Ferric reductase NAD binding domain-containing protein</fullName>
    </recommendedName>
</protein>
<evidence type="ECO:0008006" key="3">
    <source>
        <dbReference type="Google" id="ProtNLM"/>
    </source>
</evidence>
<dbReference type="EMBL" id="JABFAC010000002">
    <property type="protein sequence ID" value="MBA0607009.1"/>
    <property type="molecule type" value="Genomic_DNA"/>
</dbReference>
<accession>A0A7J8QZJ7</accession>
<name>A0A7J8QZJ7_GOSDV</name>
<gene>
    <name evidence="1" type="ORF">Godav_019377</name>
</gene>
<evidence type="ECO:0000313" key="1">
    <source>
        <dbReference type="EMBL" id="MBA0607009.1"/>
    </source>
</evidence>
<dbReference type="Proteomes" id="UP000593561">
    <property type="component" value="Unassembled WGS sequence"/>
</dbReference>
<proteinExistence type="predicted"/>